<reference evidence="1" key="1">
    <citation type="submission" date="2014-09" db="EMBL/GenBank/DDBJ databases">
        <authorList>
            <person name="Magalhaes I.L.F."/>
            <person name="Oliveira U."/>
            <person name="Santos F.R."/>
            <person name="Vidigal T.H.D.A."/>
            <person name="Brescovit A.D."/>
            <person name="Santos A.J."/>
        </authorList>
    </citation>
    <scope>NUCLEOTIDE SEQUENCE</scope>
    <source>
        <tissue evidence="1">Shoot tissue taken approximately 20 cm above the soil surface</tissue>
    </source>
</reference>
<organism evidence="1">
    <name type="scientific">Arundo donax</name>
    <name type="common">Giant reed</name>
    <name type="synonym">Donax arundinaceus</name>
    <dbReference type="NCBI Taxonomy" id="35708"/>
    <lineage>
        <taxon>Eukaryota</taxon>
        <taxon>Viridiplantae</taxon>
        <taxon>Streptophyta</taxon>
        <taxon>Embryophyta</taxon>
        <taxon>Tracheophyta</taxon>
        <taxon>Spermatophyta</taxon>
        <taxon>Magnoliopsida</taxon>
        <taxon>Liliopsida</taxon>
        <taxon>Poales</taxon>
        <taxon>Poaceae</taxon>
        <taxon>PACMAD clade</taxon>
        <taxon>Arundinoideae</taxon>
        <taxon>Arundineae</taxon>
        <taxon>Arundo</taxon>
    </lineage>
</organism>
<dbReference type="AlphaFoldDB" id="A0A0A8YB85"/>
<name>A0A0A8YB85_ARUDO</name>
<sequence>MAKIMHGLPITSWEVIGHLWPLKWQSYLPIRHVG</sequence>
<accession>A0A0A8YB85</accession>
<evidence type="ECO:0000313" key="1">
    <source>
        <dbReference type="EMBL" id="JAD22705.1"/>
    </source>
</evidence>
<dbReference type="EMBL" id="GBRH01275190">
    <property type="protein sequence ID" value="JAD22705.1"/>
    <property type="molecule type" value="Transcribed_RNA"/>
</dbReference>
<protein>
    <submittedName>
        <fullName evidence="1">Uncharacterized protein</fullName>
    </submittedName>
</protein>
<reference evidence="1" key="2">
    <citation type="journal article" date="2015" name="Data Brief">
        <title>Shoot transcriptome of the giant reed, Arundo donax.</title>
        <authorList>
            <person name="Barrero R.A."/>
            <person name="Guerrero F.D."/>
            <person name="Moolhuijzen P."/>
            <person name="Goolsby J.A."/>
            <person name="Tidwell J."/>
            <person name="Bellgard S.E."/>
            <person name="Bellgard M.I."/>
        </authorList>
    </citation>
    <scope>NUCLEOTIDE SEQUENCE</scope>
    <source>
        <tissue evidence="1">Shoot tissue taken approximately 20 cm above the soil surface</tissue>
    </source>
</reference>
<proteinExistence type="predicted"/>